<keyword evidence="2" id="KW-1133">Transmembrane helix</keyword>
<organism evidence="4 5">
    <name type="scientific">Ruminococcus champanellensis (strain DSM 18848 / JCM 17042 / KCTC 15320 / 18P13)</name>
    <dbReference type="NCBI Taxonomy" id="213810"/>
    <lineage>
        <taxon>Bacteria</taxon>
        <taxon>Bacillati</taxon>
        <taxon>Bacillota</taxon>
        <taxon>Clostridia</taxon>
        <taxon>Eubacteriales</taxon>
        <taxon>Oscillospiraceae</taxon>
        <taxon>Ruminococcus</taxon>
    </lineage>
</organism>
<feature type="transmembrane region" description="Helical" evidence="2">
    <location>
        <begin position="268"/>
        <end position="287"/>
    </location>
</feature>
<dbReference type="GO" id="GO:0016791">
    <property type="term" value="F:phosphatase activity"/>
    <property type="evidence" value="ECO:0007669"/>
    <property type="project" value="TreeGrafter"/>
</dbReference>
<feature type="transmembrane region" description="Helical" evidence="2">
    <location>
        <begin position="201"/>
        <end position="219"/>
    </location>
</feature>
<evidence type="ECO:0000259" key="3">
    <source>
        <dbReference type="PROSITE" id="PS51746"/>
    </source>
</evidence>
<dbReference type="Gene3D" id="3.60.40.10">
    <property type="entry name" value="PPM-type phosphatase domain"/>
    <property type="match status" value="1"/>
</dbReference>
<feature type="transmembrane region" description="Helical" evidence="2">
    <location>
        <begin position="96"/>
        <end position="118"/>
    </location>
</feature>
<keyword evidence="5" id="KW-1185">Reference proteome</keyword>
<feature type="transmembrane region" description="Helical" evidence="2">
    <location>
        <begin position="43"/>
        <end position="63"/>
    </location>
</feature>
<keyword evidence="2" id="KW-0812">Transmembrane</keyword>
<gene>
    <name evidence="4" type="ordered locus">RUM_06270</name>
</gene>
<protein>
    <submittedName>
        <fullName evidence="4">Stage II sporulation protein E (SpoIIE)</fullName>
    </submittedName>
</protein>
<feature type="transmembrane region" description="Helical" evidence="2">
    <location>
        <begin position="70"/>
        <end position="90"/>
    </location>
</feature>
<dbReference type="SMART" id="SM00331">
    <property type="entry name" value="PP2C_SIG"/>
    <property type="match status" value="1"/>
</dbReference>
<evidence type="ECO:0000256" key="2">
    <source>
        <dbReference type="SAM" id="Phobius"/>
    </source>
</evidence>
<dbReference type="PANTHER" id="PTHR43156">
    <property type="entry name" value="STAGE II SPORULATION PROTEIN E-RELATED"/>
    <property type="match status" value="1"/>
</dbReference>
<proteinExistence type="predicted"/>
<accession>D4LB48</accession>
<evidence type="ECO:0000313" key="5">
    <source>
        <dbReference type="Proteomes" id="UP000007054"/>
    </source>
</evidence>
<dbReference type="PROSITE" id="PS51746">
    <property type="entry name" value="PPM_2"/>
    <property type="match status" value="1"/>
</dbReference>
<feature type="transmembrane region" description="Helical" evidence="2">
    <location>
        <begin position="231"/>
        <end position="256"/>
    </location>
</feature>
<keyword evidence="1" id="KW-0378">Hydrolase</keyword>
<evidence type="ECO:0000313" key="4">
    <source>
        <dbReference type="EMBL" id="CBL16843.1"/>
    </source>
</evidence>
<dbReference type="Proteomes" id="UP000007054">
    <property type="component" value="Chromosome"/>
</dbReference>
<dbReference type="AlphaFoldDB" id="D4LB48"/>
<dbReference type="KEGG" id="rch:RUM_06270"/>
<dbReference type="InterPro" id="IPR001932">
    <property type="entry name" value="PPM-type_phosphatase-like_dom"/>
</dbReference>
<keyword evidence="2" id="KW-0472">Membrane</keyword>
<dbReference type="EMBL" id="FP929052">
    <property type="protein sequence ID" value="CBL16843.1"/>
    <property type="molecule type" value="Genomic_DNA"/>
</dbReference>
<feature type="domain" description="PPM-type phosphatase" evidence="3">
    <location>
        <begin position="532"/>
        <end position="736"/>
    </location>
</feature>
<dbReference type="PATRIC" id="fig|213810.4.peg.532"/>
<dbReference type="HOGENOM" id="CLU_017349_2_0_9"/>
<feature type="transmembrane region" description="Helical" evidence="2">
    <location>
        <begin position="125"/>
        <end position="143"/>
    </location>
</feature>
<dbReference type="GeneID" id="83155435"/>
<reference evidence="4" key="2">
    <citation type="submission" date="2010-03" db="EMBL/GenBank/DDBJ databases">
        <authorList>
            <person name="Pajon A."/>
        </authorList>
    </citation>
    <scope>NUCLEOTIDE SEQUENCE</scope>
    <source>
        <strain evidence="4">Type strain: 18P13</strain>
    </source>
</reference>
<dbReference type="Pfam" id="PF07228">
    <property type="entry name" value="SpoIIE"/>
    <property type="match status" value="1"/>
</dbReference>
<dbReference type="SUPFAM" id="SSF81606">
    <property type="entry name" value="PP2C-like"/>
    <property type="match status" value="1"/>
</dbReference>
<dbReference type="PANTHER" id="PTHR43156:SF2">
    <property type="entry name" value="STAGE II SPORULATION PROTEIN E"/>
    <property type="match status" value="1"/>
</dbReference>
<dbReference type="STRING" id="213810.RUM_06270"/>
<name>D4LB48_RUMC1</name>
<reference evidence="4" key="1">
    <citation type="submission" date="2010-03" db="EMBL/GenBank/DDBJ databases">
        <title>The genome sequence of Ruminococcus sp. 18P13.</title>
        <authorList>
            <consortium name="metaHIT consortium -- http://www.metahit.eu/"/>
            <person name="Pajon A."/>
            <person name="Turner K."/>
            <person name="Parkhill J."/>
            <person name="Bernalier A."/>
        </authorList>
    </citation>
    <scope>NUCLEOTIDE SEQUENCE [LARGE SCALE GENOMIC DNA]</scope>
    <source>
        <strain evidence="4">Type strain: 18P13</strain>
    </source>
</reference>
<dbReference type="InterPro" id="IPR052016">
    <property type="entry name" value="Bact_Sigma-Reg"/>
</dbReference>
<sequence length="741" mass="78578">MIKERTTERLTRGQAGALLLSGVSAFLLTGARFGEFSSPLQVSLAAVVSPLQGVAVLAGSLFASVTQGTLGDAPVLLCALVMIVLSGFVLPRRTSAGMGALAAAAGLSISAGLFFVIGGIDLADLALYLCMAVLAGVAAYFAAEALTAFRPAAGGYSEPNGCAFGVCFLLVTGALGSAQLWICNLGVIFAGFVLLQGAKRYGIAGGTVCGVLASAGLMLCSRELGDAAAFLALSGMAAGYFADFHKGAVCLLFLAIQGAGQLLLGTDSAAILLLLNLSAGCLLYLALPVEGILEQWLPEVGGEEAPAGFAAVQMDYLAHALAGVRQNAQQIARMLERNGCRETTAQSVCEQVCRSCSRRLECWEERYEETAEAFRCAAAGDGTELPEALQDCARAQTLLVHMQQAQRQAALHRMLSARLTESQGFLFSQMELTEELLGTAGQRLAVSYSRSMTRKVTQRLEREGYPVHTAVAYRSAEGRLALELYAFADAAPDGGSVRDCLSDALGMELDYTEGRLAGEEVRICLWERPPYGLAVFAAQSSARDEEPPGDSYDQFSDGRGHQYLVLSDGMGSGRRASLDARLVLSNFRRLIEMGVSMQTAVGMVNHIMLTKSTEETFATLDIARISQETGETLLVKYGAAPTLIQQGQVVTMYQTPTFPIGIVGRPEAHVTRLRLEDSDVIVLMSDGVEDSEYAFVKQKLLAGGSLQQAAQAICCKAQRSAADGRPDDITVLLAQVRRNTD</sequence>
<dbReference type="InterPro" id="IPR036457">
    <property type="entry name" value="PPM-type-like_dom_sf"/>
</dbReference>
<feature type="transmembrane region" description="Helical" evidence="2">
    <location>
        <begin position="163"/>
        <end position="194"/>
    </location>
</feature>
<evidence type="ECO:0000256" key="1">
    <source>
        <dbReference type="ARBA" id="ARBA00022801"/>
    </source>
</evidence>
<dbReference type="RefSeq" id="WP_015557750.1">
    <property type="nucleotide sequence ID" value="NC_021039.1"/>
</dbReference>